<organism evidence="2">
    <name type="scientific">Phytophthora nicotianae</name>
    <name type="common">Potato buckeye rot agent</name>
    <name type="synonym">Phytophthora parasitica</name>
    <dbReference type="NCBI Taxonomy" id="4792"/>
    <lineage>
        <taxon>Eukaryota</taxon>
        <taxon>Sar</taxon>
        <taxon>Stramenopiles</taxon>
        <taxon>Oomycota</taxon>
        <taxon>Peronosporomycetes</taxon>
        <taxon>Peronosporales</taxon>
        <taxon>Peronosporaceae</taxon>
        <taxon>Phytophthora</taxon>
    </lineage>
</organism>
<evidence type="ECO:0000256" key="1">
    <source>
        <dbReference type="SAM" id="MobiDB-lite"/>
    </source>
</evidence>
<protein>
    <submittedName>
        <fullName evidence="2">Uncharacterized protein</fullName>
    </submittedName>
</protein>
<feature type="compositionally biased region" description="Basic and acidic residues" evidence="1">
    <location>
        <begin position="87"/>
        <end position="99"/>
    </location>
</feature>
<feature type="region of interest" description="Disordered" evidence="1">
    <location>
        <begin position="87"/>
        <end position="107"/>
    </location>
</feature>
<feature type="region of interest" description="Disordered" evidence="1">
    <location>
        <begin position="1"/>
        <end position="20"/>
    </location>
</feature>
<proteinExistence type="predicted"/>
<dbReference type="Proteomes" id="UP000054423">
    <property type="component" value="Unassembled WGS sequence"/>
</dbReference>
<name>W2JWX9_PHYNI</name>
<dbReference type="EMBL" id="KI683734">
    <property type="protein sequence ID" value="ETL77383.1"/>
    <property type="molecule type" value="Genomic_DNA"/>
</dbReference>
<sequence>MDAAPVAQDRQERPGRPMNVELDDELDDVYDVVDDTRYQFTDVLGAHYLRDGRQAFFLVRWPDSLIPADNPSPEALAAALRQLRNLRAESRASGRETPRGDNAAPAA</sequence>
<accession>W2JWX9</accession>
<gene>
    <name evidence="2" type="ORF">L917_21678</name>
</gene>
<dbReference type="AlphaFoldDB" id="W2JWX9"/>
<evidence type="ECO:0000313" key="2">
    <source>
        <dbReference type="EMBL" id="ETL77383.1"/>
    </source>
</evidence>
<reference evidence="2" key="1">
    <citation type="submission" date="2013-11" db="EMBL/GenBank/DDBJ databases">
        <title>The Genome Sequence of Phytophthora parasitica CHvinca01.</title>
        <authorList>
            <consortium name="The Broad Institute Genomics Platform"/>
            <person name="Russ C."/>
            <person name="Tyler B."/>
            <person name="Panabieres F."/>
            <person name="Shan W."/>
            <person name="Tripathy S."/>
            <person name="Grunwald N."/>
            <person name="Machado M."/>
            <person name="Johnson C.S."/>
            <person name="Arredondo F."/>
            <person name="Hong C."/>
            <person name="Coffey M."/>
            <person name="Young S.K."/>
            <person name="Zeng Q."/>
            <person name="Gargeya S."/>
            <person name="Fitzgerald M."/>
            <person name="Abouelleil A."/>
            <person name="Alvarado L."/>
            <person name="Chapman S.B."/>
            <person name="Gainer-Dewar J."/>
            <person name="Goldberg J."/>
            <person name="Griggs A."/>
            <person name="Gujja S."/>
            <person name="Hansen M."/>
            <person name="Howarth C."/>
            <person name="Imamovic A."/>
            <person name="Ireland A."/>
            <person name="Larimer J."/>
            <person name="McCowan C."/>
            <person name="Murphy C."/>
            <person name="Pearson M."/>
            <person name="Poon T.W."/>
            <person name="Priest M."/>
            <person name="Roberts A."/>
            <person name="Saif S."/>
            <person name="Shea T."/>
            <person name="Sykes S."/>
            <person name="Wortman J."/>
            <person name="Nusbaum C."/>
            <person name="Birren B."/>
        </authorList>
    </citation>
    <scope>NUCLEOTIDE SEQUENCE [LARGE SCALE GENOMIC DNA]</scope>
    <source>
        <strain evidence="2">CHvinca01</strain>
    </source>
</reference>